<dbReference type="EMBL" id="FLRE01002646">
    <property type="protein sequence ID" value="SBT58900.1"/>
    <property type="molecule type" value="Genomic_DNA"/>
</dbReference>
<evidence type="ECO:0000313" key="1">
    <source>
        <dbReference type="EMBL" id="SBT33141.1"/>
    </source>
</evidence>
<name>A0A1A9ARQ5_PLAOA</name>
<protein>
    <submittedName>
        <fullName evidence="2">PIR Superfamily Protein</fullName>
    </submittedName>
</protein>
<evidence type="ECO:0000313" key="3">
    <source>
        <dbReference type="Proteomes" id="UP000078550"/>
    </source>
</evidence>
<keyword evidence="4" id="KW-1185">Reference proteome</keyword>
<proteinExistence type="predicted"/>
<organism evidence="2 3">
    <name type="scientific">Plasmodium ovale wallikeri</name>
    <dbReference type="NCBI Taxonomy" id="864142"/>
    <lineage>
        <taxon>Eukaryota</taxon>
        <taxon>Sar</taxon>
        <taxon>Alveolata</taxon>
        <taxon>Apicomplexa</taxon>
        <taxon>Aconoidasida</taxon>
        <taxon>Haemosporida</taxon>
        <taxon>Plasmodiidae</taxon>
        <taxon>Plasmodium</taxon>
        <taxon>Plasmodium (Plasmodium)</taxon>
    </lineage>
</organism>
<dbReference type="EMBL" id="FLRD01000051">
    <property type="protein sequence ID" value="SBT33141.1"/>
    <property type="molecule type" value="Genomic_DNA"/>
</dbReference>
<dbReference type="Proteomes" id="UP000078555">
    <property type="component" value="Unassembled WGS sequence"/>
</dbReference>
<reference evidence="3 4" key="1">
    <citation type="submission" date="2016-05" db="EMBL/GenBank/DDBJ databases">
        <authorList>
            <person name="Naeem Raeece"/>
        </authorList>
    </citation>
    <scope>NUCLEOTIDE SEQUENCE [LARGE SCALE GENOMIC DNA]</scope>
</reference>
<dbReference type="AlphaFoldDB" id="A0A1A9ARQ5"/>
<sequence length="191" mass="22859">MSYGKEESIFKHLYLFPERKKDFEEVTNIDGTGVFYNCYDLDKEYYDGDEKKCKQIFAYLNHLEKQYKSSYVPAGCKYLNYWLYCELIKDNVSSYNTLFLYRKFLDKYIEKIGDHPNICEGYIEDINEDIYNKVKKILELYERFNIFKDTKKSFATTHCTDAKECANTYSALIEECHKYGNTYFCEALDKL</sequence>
<evidence type="ECO:0000313" key="2">
    <source>
        <dbReference type="EMBL" id="SBT58900.1"/>
    </source>
</evidence>
<dbReference type="Proteomes" id="UP000078550">
    <property type="component" value="Unassembled WGS sequence"/>
</dbReference>
<reference evidence="2" key="2">
    <citation type="submission" date="2016-05" db="EMBL/GenBank/DDBJ databases">
        <authorList>
            <person name="Lavstsen T."/>
            <person name="Jespersen J.S."/>
        </authorList>
    </citation>
    <scope>NUCLEOTIDE SEQUENCE [LARGE SCALE GENOMIC DNA]</scope>
</reference>
<evidence type="ECO:0000313" key="4">
    <source>
        <dbReference type="Proteomes" id="UP000078555"/>
    </source>
</evidence>
<accession>A0A1A9ARQ5</accession>
<gene>
    <name evidence="1" type="ORF">POVWA1_015680</name>
    <name evidence="2" type="ORF">POVWA2_089070</name>
</gene>